<dbReference type="EMBL" id="JABAFN010000034">
    <property type="protein sequence ID" value="NME22656.1"/>
    <property type="molecule type" value="Genomic_DNA"/>
</dbReference>
<dbReference type="InterPro" id="IPR051706">
    <property type="entry name" value="Glycosyltransferase_domain"/>
</dbReference>
<dbReference type="GO" id="GO:0000030">
    <property type="term" value="F:mannosyltransferase activity"/>
    <property type="evidence" value="ECO:0007669"/>
    <property type="project" value="TreeGrafter"/>
</dbReference>
<dbReference type="EMBL" id="JAQTKT010000001">
    <property type="protein sequence ID" value="MDD1381462.1"/>
    <property type="molecule type" value="Genomic_DNA"/>
</dbReference>
<dbReference type="PANTHER" id="PTHR32385">
    <property type="entry name" value="MANNOSYL PHOSPHORYLINOSITOL CERAMIDE SYNTHASE"/>
    <property type="match status" value="1"/>
</dbReference>
<dbReference type="Proteomes" id="UP001217945">
    <property type="component" value="Unassembled WGS sequence"/>
</dbReference>
<protein>
    <submittedName>
        <fullName evidence="3">Glycosyl transferase</fullName>
    </submittedName>
    <submittedName>
        <fullName evidence="2">Glycosyltransferase</fullName>
    </submittedName>
</protein>
<dbReference type="InterPro" id="IPR007577">
    <property type="entry name" value="GlycoTrfase_DXD_sugar-bd_CS"/>
</dbReference>
<sequence length="246" mass="28717">MIPKRINYVWLGGQPLPDQIKKNISTWQAKNPDYEIVEFNEKNYDINRYKFAADAYKSKKWAFASDVVRLDVLYQYGGFYFDTDVKLIKSLDPLLTHKAVWAMENSGDINSGLGVGVEPHDENVKKLLEIYKTLQYTDDQRQWYDLITINIISDYFKQHGLKERNRLQTLADGTTIFPSEYFAPYHWWGGGKITPKTIAVQQYGNSWGSDNGAISKYRIFKYNLQLHWPSLFFTVVHLHKKLKGTE</sequence>
<dbReference type="GO" id="GO:0051999">
    <property type="term" value="P:mannosyl-inositol phosphorylceramide biosynthetic process"/>
    <property type="evidence" value="ECO:0007669"/>
    <property type="project" value="TreeGrafter"/>
</dbReference>
<dbReference type="Pfam" id="PF04488">
    <property type="entry name" value="Gly_transf_sug"/>
    <property type="match status" value="1"/>
</dbReference>
<dbReference type="Gene3D" id="3.90.550.20">
    <property type="match status" value="1"/>
</dbReference>
<evidence type="ECO:0000256" key="1">
    <source>
        <dbReference type="ARBA" id="ARBA00022679"/>
    </source>
</evidence>
<dbReference type="SUPFAM" id="SSF53448">
    <property type="entry name" value="Nucleotide-diphospho-sugar transferases"/>
    <property type="match status" value="1"/>
</dbReference>
<evidence type="ECO:0000313" key="4">
    <source>
        <dbReference type="Proteomes" id="UP000587270"/>
    </source>
</evidence>
<organism evidence="3 4">
    <name type="scientific">Limosilactobacillus reuteri</name>
    <name type="common">Lactobacillus reuteri</name>
    <dbReference type="NCBI Taxonomy" id="1598"/>
    <lineage>
        <taxon>Bacteria</taxon>
        <taxon>Bacillati</taxon>
        <taxon>Bacillota</taxon>
        <taxon>Bacilli</taxon>
        <taxon>Lactobacillales</taxon>
        <taxon>Lactobacillaceae</taxon>
        <taxon>Limosilactobacillus</taxon>
    </lineage>
</organism>
<gene>
    <name evidence="3" type="ORF">HF865_08115</name>
    <name evidence="2" type="ORF">PSQ53_00430</name>
</gene>
<dbReference type="OrthoDB" id="9802987at2"/>
<dbReference type="PANTHER" id="PTHR32385:SF15">
    <property type="entry name" value="INOSITOL PHOSPHOCERAMIDE MANNOSYLTRANSFERASE 1"/>
    <property type="match status" value="1"/>
</dbReference>
<dbReference type="Proteomes" id="UP000587270">
    <property type="component" value="Unassembled WGS sequence"/>
</dbReference>
<comment type="caution">
    <text evidence="3">The sequence shown here is derived from an EMBL/GenBank/DDBJ whole genome shotgun (WGS) entry which is preliminary data.</text>
</comment>
<accession>A0A143PYG7</accession>
<dbReference type="GO" id="GO:0016020">
    <property type="term" value="C:membrane"/>
    <property type="evidence" value="ECO:0007669"/>
    <property type="project" value="GOC"/>
</dbReference>
<reference evidence="3 4" key="1">
    <citation type="submission" date="2020-04" db="EMBL/GenBank/DDBJ databases">
        <authorList>
            <person name="Hitch T.C.A."/>
            <person name="Wylensek D."/>
            <person name="Clavel T."/>
        </authorList>
    </citation>
    <scope>NUCLEOTIDE SEQUENCE [LARGE SCALE GENOMIC DNA]</scope>
    <source>
        <strain evidence="3 4">WCA-386-APC-4I</strain>
    </source>
</reference>
<name>A0A143PYG7_LIMRT</name>
<evidence type="ECO:0000313" key="3">
    <source>
        <dbReference type="EMBL" id="NME22656.1"/>
    </source>
</evidence>
<reference evidence="2" key="2">
    <citation type="submission" date="2023-02" db="EMBL/GenBank/DDBJ databases">
        <title>Complete genome sequence of Limosilactobacillus reuteri SRCM217616 isolated from Bos taurus feces.</title>
        <authorList>
            <person name="Yang H.-G."/>
            <person name="Kim J.-W."/>
            <person name="Ha G.-S."/>
            <person name="Yang H.-J."/>
            <person name="Jeong D.-Y."/>
        </authorList>
    </citation>
    <scope>NUCLEOTIDE SEQUENCE</scope>
    <source>
        <strain evidence="2">SRCM217616</strain>
    </source>
</reference>
<evidence type="ECO:0000313" key="2">
    <source>
        <dbReference type="EMBL" id="MDD1381462.1"/>
    </source>
</evidence>
<dbReference type="InterPro" id="IPR029044">
    <property type="entry name" value="Nucleotide-diphossugar_trans"/>
</dbReference>
<keyword evidence="1 3" id="KW-0808">Transferase</keyword>
<dbReference type="RefSeq" id="WP_063164027.1">
    <property type="nucleotide sequence ID" value="NZ_CP014786.1"/>
</dbReference>
<proteinExistence type="predicted"/>
<dbReference type="AlphaFoldDB" id="A0A143PYG7"/>